<dbReference type="EC" id="2.7.11.1" evidence="1"/>
<dbReference type="OrthoDB" id="4062651at2759"/>
<dbReference type="AlphaFoldDB" id="A0A098VUY3"/>
<feature type="signal peptide" evidence="9">
    <location>
        <begin position="1"/>
        <end position="22"/>
    </location>
</feature>
<dbReference type="EMBL" id="JMKJ01000043">
    <property type="protein sequence ID" value="KGG52750.1"/>
    <property type="molecule type" value="Genomic_DNA"/>
</dbReference>
<dbReference type="InterPro" id="IPR008271">
    <property type="entry name" value="Ser/Thr_kinase_AS"/>
</dbReference>
<sequence length="391" mass="44771">MIFSNGLFLLFLCLYKISVISTANDEFPNFPPKTGDETEKVTLNEIHLAHLLLDKMSIDKYSPDVVKSIEMTQSKKEELMRVIKGNFLIKEISNAYKPAFTEREFSIQNSLVDKRIVRAHGKSKNMIFMEYVKGCDLFNKPQSWRDNLNIFAYIFKEIAEGVKFMHQNGIVHGDLKPENILVSKKGDVKIADFGGAVEIKRANAKGARGTERTDLGETPYSIEEYSFIITEKLAAPELIDQNGELNFDLKLDDFPTKKSDVFSFAATAVNFFLIKNGARYDRNYYAFKDEQEMDQSLPSKYDDILNILKKFNLKLANIIHEALDPSPEKRPNIEEILECLKNADCCTEDQFKKFAAEVEEPKMIPYNKRSNNDSGNSDFEKNFEKKIAIIP</sequence>
<keyword evidence="3" id="KW-0808">Transferase</keyword>
<organism evidence="11 12">
    <name type="scientific">Mitosporidium daphniae</name>
    <dbReference type="NCBI Taxonomy" id="1485682"/>
    <lineage>
        <taxon>Eukaryota</taxon>
        <taxon>Fungi</taxon>
        <taxon>Fungi incertae sedis</taxon>
        <taxon>Microsporidia</taxon>
        <taxon>Mitosporidium</taxon>
    </lineage>
</organism>
<dbReference type="Pfam" id="PF00069">
    <property type="entry name" value="Pkinase"/>
    <property type="match status" value="1"/>
</dbReference>
<evidence type="ECO:0000256" key="1">
    <source>
        <dbReference type="ARBA" id="ARBA00012513"/>
    </source>
</evidence>
<dbReference type="GO" id="GO:0004674">
    <property type="term" value="F:protein serine/threonine kinase activity"/>
    <property type="evidence" value="ECO:0007669"/>
    <property type="project" value="UniProtKB-KW"/>
</dbReference>
<dbReference type="HOGENOM" id="CLU_056037_0_0_1"/>
<keyword evidence="2" id="KW-0723">Serine/threonine-protein kinase</keyword>
<protein>
    <recommendedName>
        <fullName evidence="1">non-specific serine/threonine protein kinase</fullName>
        <ecNumber evidence="1">2.7.11.1</ecNumber>
    </recommendedName>
</protein>
<evidence type="ECO:0000313" key="11">
    <source>
        <dbReference type="EMBL" id="KGG52750.1"/>
    </source>
</evidence>
<feature type="domain" description="Protein kinase" evidence="10">
    <location>
        <begin position="1"/>
        <end position="351"/>
    </location>
</feature>
<evidence type="ECO:0000256" key="6">
    <source>
        <dbReference type="ARBA" id="ARBA00022840"/>
    </source>
</evidence>
<keyword evidence="12" id="KW-1185">Reference proteome</keyword>
<reference evidence="11 12" key="1">
    <citation type="submission" date="2014-04" db="EMBL/GenBank/DDBJ databases">
        <title>A new species of microsporidia sheds light on the evolution of extreme parasitism.</title>
        <authorList>
            <person name="Haag K.L."/>
            <person name="James T.Y."/>
            <person name="Larsson R."/>
            <person name="Schaer T.M."/>
            <person name="Refardt D."/>
            <person name="Pombert J.-F."/>
            <person name="Ebert D."/>
        </authorList>
    </citation>
    <scope>NUCLEOTIDE SEQUENCE [LARGE SCALE GENOMIC DNA]</scope>
    <source>
        <strain evidence="11 12">UGP3</strain>
        <tissue evidence="11">Spores</tissue>
    </source>
</reference>
<evidence type="ECO:0000256" key="2">
    <source>
        <dbReference type="ARBA" id="ARBA00022527"/>
    </source>
</evidence>
<dbReference type="InterPro" id="IPR000719">
    <property type="entry name" value="Prot_kinase_dom"/>
</dbReference>
<keyword evidence="6" id="KW-0067">ATP-binding</keyword>
<dbReference type="InterPro" id="IPR011009">
    <property type="entry name" value="Kinase-like_dom_sf"/>
</dbReference>
<dbReference type="RefSeq" id="XP_013239186.1">
    <property type="nucleotide sequence ID" value="XM_013383732.1"/>
</dbReference>
<dbReference type="PANTHER" id="PTHR43895:SF32">
    <property type="entry name" value="SERINE_THREONINE-PROTEIN KINASE CHK1"/>
    <property type="match status" value="1"/>
</dbReference>
<evidence type="ECO:0000256" key="3">
    <source>
        <dbReference type="ARBA" id="ARBA00022679"/>
    </source>
</evidence>
<keyword evidence="9" id="KW-0732">Signal</keyword>
<evidence type="ECO:0000256" key="5">
    <source>
        <dbReference type="ARBA" id="ARBA00022777"/>
    </source>
</evidence>
<evidence type="ECO:0000256" key="7">
    <source>
        <dbReference type="ARBA" id="ARBA00047899"/>
    </source>
</evidence>
<evidence type="ECO:0000259" key="10">
    <source>
        <dbReference type="PROSITE" id="PS50011"/>
    </source>
</evidence>
<dbReference type="GeneID" id="25258358"/>
<accession>A0A098VUY3</accession>
<evidence type="ECO:0000256" key="9">
    <source>
        <dbReference type="SAM" id="SignalP"/>
    </source>
</evidence>
<dbReference type="PROSITE" id="PS00108">
    <property type="entry name" value="PROTEIN_KINASE_ST"/>
    <property type="match status" value="1"/>
</dbReference>
<name>A0A098VUY3_9MICR</name>
<dbReference type="PROSITE" id="PS50011">
    <property type="entry name" value="PROTEIN_KINASE_DOM"/>
    <property type="match status" value="1"/>
</dbReference>
<dbReference type="VEuPathDB" id="MicrosporidiaDB:DI09_139p10"/>
<keyword evidence="4" id="KW-0547">Nucleotide-binding</keyword>
<evidence type="ECO:0000256" key="8">
    <source>
        <dbReference type="ARBA" id="ARBA00048679"/>
    </source>
</evidence>
<dbReference type="SMART" id="SM00220">
    <property type="entry name" value="S_TKc"/>
    <property type="match status" value="1"/>
</dbReference>
<gene>
    <name evidence="11" type="ORF">DI09_139p10</name>
</gene>
<dbReference type="Gene3D" id="1.10.510.10">
    <property type="entry name" value="Transferase(Phosphotransferase) domain 1"/>
    <property type="match status" value="1"/>
</dbReference>
<keyword evidence="5" id="KW-0418">Kinase</keyword>
<dbReference type="GO" id="GO:0007165">
    <property type="term" value="P:signal transduction"/>
    <property type="evidence" value="ECO:0007669"/>
    <property type="project" value="TreeGrafter"/>
</dbReference>
<dbReference type="GO" id="GO:0005524">
    <property type="term" value="F:ATP binding"/>
    <property type="evidence" value="ECO:0007669"/>
    <property type="project" value="UniProtKB-KW"/>
</dbReference>
<feature type="chain" id="PRO_5001942052" description="non-specific serine/threonine protein kinase" evidence="9">
    <location>
        <begin position="23"/>
        <end position="391"/>
    </location>
</feature>
<dbReference type="Proteomes" id="UP000029725">
    <property type="component" value="Unassembled WGS sequence"/>
</dbReference>
<dbReference type="PANTHER" id="PTHR43895">
    <property type="entry name" value="CALCIUM/CALMODULIN-DEPENDENT PROTEIN KINASE KINASE-RELATED"/>
    <property type="match status" value="1"/>
</dbReference>
<proteinExistence type="predicted"/>
<comment type="caution">
    <text evidence="11">The sequence shown here is derived from an EMBL/GenBank/DDBJ whole genome shotgun (WGS) entry which is preliminary data.</text>
</comment>
<comment type="catalytic activity">
    <reaction evidence="7">
        <text>L-threonyl-[protein] + ATP = O-phospho-L-threonyl-[protein] + ADP + H(+)</text>
        <dbReference type="Rhea" id="RHEA:46608"/>
        <dbReference type="Rhea" id="RHEA-COMP:11060"/>
        <dbReference type="Rhea" id="RHEA-COMP:11605"/>
        <dbReference type="ChEBI" id="CHEBI:15378"/>
        <dbReference type="ChEBI" id="CHEBI:30013"/>
        <dbReference type="ChEBI" id="CHEBI:30616"/>
        <dbReference type="ChEBI" id="CHEBI:61977"/>
        <dbReference type="ChEBI" id="CHEBI:456216"/>
        <dbReference type="EC" id="2.7.11.1"/>
    </reaction>
</comment>
<evidence type="ECO:0000256" key="4">
    <source>
        <dbReference type="ARBA" id="ARBA00022741"/>
    </source>
</evidence>
<dbReference type="SUPFAM" id="SSF56112">
    <property type="entry name" value="Protein kinase-like (PK-like)"/>
    <property type="match status" value="1"/>
</dbReference>
<comment type="catalytic activity">
    <reaction evidence="8">
        <text>L-seryl-[protein] + ATP = O-phospho-L-seryl-[protein] + ADP + H(+)</text>
        <dbReference type="Rhea" id="RHEA:17989"/>
        <dbReference type="Rhea" id="RHEA-COMP:9863"/>
        <dbReference type="Rhea" id="RHEA-COMP:11604"/>
        <dbReference type="ChEBI" id="CHEBI:15378"/>
        <dbReference type="ChEBI" id="CHEBI:29999"/>
        <dbReference type="ChEBI" id="CHEBI:30616"/>
        <dbReference type="ChEBI" id="CHEBI:83421"/>
        <dbReference type="ChEBI" id="CHEBI:456216"/>
        <dbReference type="EC" id="2.7.11.1"/>
    </reaction>
</comment>
<evidence type="ECO:0000313" key="12">
    <source>
        <dbReference type="Proteomes" id="UP000029725"/>
    </source>
</evidence>